<dbReference type="InterPro" id="IPR032675">
    <property type="entry name" value="LRR_dom_sf"/>
</dbReference>
<evidence type="ECO:0000256" key="1">
    <source>
        <dbReference type="SAM" id="MobiDB-lite"/>
    </source>
</evidence>
<dbReference type="EMBL" id="JAWWNJ010000042">
    <property type="protein sequence ID" value="KAK7019988.1"/>
    <property type="molecule type" value="Genomic_DNA"/>
</dbReference>
<dbReference type="Proteomes" id="UP001362999">
    <property type="component" value="Unassembled WGS sequence"/>
</dbReference>
<name>A0AAW0B1V2_9AGAR</name>
<feature type="domain" description="F-box" evidence="2">
    <location>
        <begin position="31"/>
        <end position="87"/>
    </location>
</feature>
<comment type="caution">
    <text evidence="3">The sequence shown here is derived from an EMBL/GenBank/DDBJ whole genome shotgun (WGS) entry which is preliminary data.</text>
</comment>
<organism evidence="3 4">
    <name type="scientific">Favolaschia claudopus</name>
    <dbReference type="NCBI Taxonomy" id="2862362"/>
    <lineage>
        <taxon>Eukaryota</taxon>
        <taxon>Fungi</taxon>
        <taxon>Dikarya</taxon>
        <taxon>Basidiomycota</taxon>
        <taxon>Agaricomycotina</taxon>
        <taxon>Agaricomycetes</taxon>
        <taxon>Agaricomycetidae</taxon>
        <taxon>Agaricales</taxon>
        <taxon>Marasmiineae</taxon>
        <taxon>Mycenaceae</taxon>
        <taxon>Favolaschia</taxon>
    </lineage>
</organism>
<feature type="region of interest" description="Disordered" evidence="1">
    <location>
        <begin position="345"/>
        <end position="383"/>
    </location>
</feature>
<dbReference type="SUPFAM" id="SSF52047">
    <property type="entry name" value="RNI-like"/>
    <property type="match status" value="1"/>
</dbReference>
<reference evidence="3 4" key="1">
    <citation type="journal article" date="2024" name="J Genomics">
        <title>Draft genome sequencing and assembly of Favolaschia claudopus CIRM-BRFM 2984 isolated from oak limbs.</title>
        <authorList>
            <person name="Navarro D."/>
            <person name="Drula E."/>
            <person name="Chaduli D."/>
            <person name="Cazenave R."/>
            <person name="Ahrendt S."/>
            <person name="Wang J."/>
            <person name="Lipzen A."/>
            <person name="Daum C."/>
            <person name="Barry K."/>
            <person name="Grigoriev I.V."/>
            <person name="Favel A."/>
            <person name="Rosso M.N."/>
            <person name="Martin F."/>
        </authorList>
    </citation>
    <scope>NUCLEOTIDE SEQUENCE [LARGE SCALE GENOMIC DNA]</scope>
    <source>
        <strain evidence="3 4">CIRM-BRFM 2984</strain>
    </source>
</reference>
<feature type="compositionally biased region" description="Acidic residues" evidence="1">
    <location>
        <begin position="345"/>
        <end position="361"/>
    </location>
</feature>
<sequence length="383" mass="42715">MMLPDHQRNRNDFFDTEENLEGPSSSKYPVLTLPNEIVSEIFVRYLPPEPVGTPWVGDLSPTLLGQICRQWRAIAFATPQLWSTLVFVYRDAKRIPPDAQRSGGYPLTIFINDYYGQLNLSGIISAIVPHCARWEDVTFVVPAPFIDTVGGAMPMLRSLGLTLPSPPVITAVPIPSTAFFSTNVPELRILHINYVPLLLFELPWAQLSSLTMRTVEPEQCCAVLQQMPQLVHCSLTLWTMELEVYEGSEIKLPCLESLVLICYKVPPVLAFLTSFFVPALRKLEISELLLGDSPIASLESFIKKSSCKLQELVITERQFLAGAPWEAYEAAFSSIPRLSKVFAEDSDEDDYESESGSDLDFETGSGSESEWDSEGVSESSSDY</sequence>
<keyword evidence="4" id="KW-1185">Reference proteome</keyword>
<evidence type="ECO:0000259" key="2">
    <source>
        <dbReference type="Pfam" id="PF12937"/>
    </source>
</evidence>
<dbReference type="Gene3D" id="3.80.10.10">
    <property type="entry name" value="Ribonuclease Inhibitor"/>
    <property type="match status" value="1"/>
</dbReference>
<dbReference type="Pfam" id="PF12937">
    <property type="entry name" value="F-box-like"/>
    <property type="match status" value="1"/>
</dbReference>
<accession>A0AAW0B1V2</accession>
<feature type="compositionally biased region" description="Basic and acidic residues" evidence="1">
    <location>
        <begin position="1"/>
        <end position="13"/>
    </location>
</feature>
<dbReference type="AlphaFoldDB" id="A0AAW0B1V2"/>
<feature type="region of interest" description="Disordered" evidence="1">
    <location>
        <begin position="1"/>
        <end position="25"/>
    </location>
</feature>
<protein>
    <submittedName>
        <fullName evidence="3">F-box domain-containing protein</fullName>
    </submittedName>
</protein>
<gene>
    <name evidence="3" type="ORF">R3P38DRAFT_2972153</name>
</gene>
<evidence type="ECO:0000313" key="4">
    <source>
        <dbReference type="Proteomes" id="UP001362999"/>
    </source>
</evidence>
<proteinExistence type="predicted"/>
<dbReference type="Gene3D" id="1.20.1280.50">
    <property type="match status" value="1"/>
</dbReference>
<dbReference type="InterPro" id="IPR001810">
    <property type="entry name" value="F-box_dom"/>
</dbReference>
<evidence type="ECO:0000313" key="3">
    <source>
        <dbReference type="EMBL" id="KAK7019988.1"/>
    </source>
</evidence>